<dbReference type="EMBL" id="FOIM01000004">
    <property type="protein sequence ID" value="SET32005.1"/>
    <property type="molecule type" value="Genomic_DNA"/>
</dbReference>
<name>A0A1I0DHZ4_9FIRM</name>
<dbReference type="PANTHER" id="PTHR47738">
    <property type="entry name" value="PTS SYSTEM FRUCTOSE-LIKE EIIA COMPONENT-RELATED"/>
    <property type="match status" value="1"/>
</dbReference>
<evidence type="ECO:0000313" key="3">
    <source>
        <dbReference type="Proteomes" id="UP000198508"/>
    </source>
</evidence>
<dbReference type="PANTHER" id="PTHR47738:SF3">
    <property type="entry name" value="PHOSPHOTRANSFERASE SYSTEM MANNITOL_FRUCTOSE-SPECIFIC IIA DOMAIN CONTAINING PROTEIN"/>
    <property type="match status" value="1"/>
</dbReference>
<protein>
    <submittedName>
        <fullName evidence="2">PTS system IIA component, Gat family</fullName>
    </submittedName>
</protein>
<evidence type="ECO:0000313" key="2">
    <source>
        <dbReference type="EMBL" id="SET32005.1"/>
    </source>
</evidence>
<dbReference type="RefSeq" id="WP_092361500.1">
    <property type="nucleotide sequence ID" value="NZ_FOIM01000004.1"/>
</dbReference>
<dbReference type="Gene3D" id="3.40.930.10">
    <property type="entry name" value="Mannitol-specific EII, Chain A"/>
    <property type="match status" value="1"/>
</dbReference>
<keyword evidence="3" id="KW-1185">Reference proteome</keyword>
<dbReference type="Pfam" id="PF00359">
    <property type="entry name" value="PTS_EIIA_2"/>
    <property type="match status" value="1"/>
</dbReference>
<organism evidence="2 3">
    <name type="scientific">Enterocloster lavalensis</name>
    <dbReference type="NCBI Taxonomy" id="460384"/>
    <lineage>
        <taxon>Bacteria</taxon>
        <taxon>Bacillati</taxon>
        <taxon>Bacillota</taxon>
        <taxon>Clostridia</taxon>
        <taxon>Lachnospirales</taxon>
        <taxon>Lachnospiraceae</taxon>
        <taxon>Enterocloster</taxon>
    </lineage>
</organism>
<dbReference type="GeneID" id="93276191"/>
<dbReference type="PROSITE" id="PS51094">
    <property type="entry name" value="PTS_EIIA_TYPE_2"/>
    <property type="match status" value="1"/>
</dbReference>
<dbReference type="AlphaFoldDB" id="A0A1I0DHZ4"/>
<evidence type="ECO:0000259" key="1">
    <source>
        <dbReference type="PROSITE" id="PS51094"/>
    </source>
</evidence>
<dbReference type="SUPFAM" id="SSF55804">
    <property type="entry name" value="Phoshotransferase/anion transport protein"/>
    <property type="match status" value="1"/>
</dbReference>
<proteinExistence type="predicted"/>
<dbReference type="CDD" id="cd00211">
    <property type="entry name" value="PTS_IIA_fru"/>
    <property type="match status" value="1"/>
</dbReference>
<dbReference type="InterPro" id="IPR051541">
    <property type="entry name" value="PTS_SugarTrans_NitroReg"/>
</dbReference>
<gene>
    <name evidence="2" type="ORF">SAMN05216313_104207</name>
</gene>
<accession>A0A1I0DHZ4</accession>
<sequence>MDDLLIRRELIRFHSRQTSVEGIFREAYETLLEKGYVRETYLEALLVREAAHPTALALENINIAIPHADPAHVKKGGIMAVALEKPVTFRHMMDSSEVEVEYVFFLILTNGSSHLDALSRLMSIMQKKEAVERIRGCETEDELYEVLAELMGE</sequence>
<dbReference type="STRING" id="460384.SAMN05216313_104207"/>
<dbReference type="InterPro" id="IPR002178">
    <property type="entry name" value="PTS_EIIA_type-2_dom"/>
</dbReference>
<reference evidence="3" key="1">
    <citation type="submission" date="2016-10" db="EMBL/GenBank/DDBJ databases">
        <authorList>
            <person name="Varghese N."/>
            <person name="Submissions S."/>
        </authorList>
    </citation>
    <scope>NUCLEOTIDE SEQUENCE [LARGE SCALE GENOMIC DNA]</scope>
    <source>
        <strain evidence="3">NLAE-zl-G277</strain>
    </source>
</reference>
<feature type="domain" description="PTS EIIA type-2" evidence="1">
    <location>
        <begin position="4"/>
        <end position="150"/>
    </location>
</feature>
<dbReference type="Proteomes" id="UP000198508">
    <property type="component" value="Unassembled WGS sequence"/>
</dbReference>
<dbReference type="InterPro" id="IPR016152">
    <property type="entry name" value="PTrfase/Anion_transptr"/>
</dbReference>